<evidence type="ECO:0000256" key="1">
    <source>
        <dbReference type="SAM" id="Phobius"/>
    </source>
</evidence>
<keyword evidence="3" id="KW-1185">Reference proteome</keyword>
<accession>A0ABS7FP92</accession>
<feature type="transmembrane region" description="Helical" evidence="1">
    <location>
        <begin position="69"/>
        <end position="87"/>
    </location>
</feature>
<evidence type="ECO:0000313" key="2">
    <source>
        <dbReference type="EMBL" id="MBW8482210.1"/>
    </source>
</evidence>
<keyword evidence="1" id="KW-0812">Transmembrane</keyword>
<dbReference type="Proteomes" id="UP000774570">
    <property type="component" value="Unassembled WGS sequence"/>
</dbReference>
<dbReference type="NCBIfam" id="NF041646">
    <property type="entry name" value="VC0807_fam"/>
    <property type="match status" value="1"/>
</dbReference>
<organism evidence="2 3">
    <name type="scientific">Actinomadura parmotrematis</name>
    <dbReference type="NCBI Taxonomy" id="2864039"/>
    <lineage>
        <taxon>Bacteria</taxon>
        <taxon>Bacillati</taxon>
        <taxon>Actinomycetota</taxon>
        <taxon>Actinomycetes</taxon>
        <taxon>Streptosporangiales</taxon>
        <taxon>Thermomonosporaceae</taxon>
        <taxon>Actinomadura</taxon>
    </lineage>
</organism>
<sequence length="237" mass="24810">MADTAPGQGRSWIAALAPPLLFGVVLPFATYPLLKGQGLGEVQALLLISLWPAVETLGHAAVKRRVDEFGVLMLVLLLLGALSAVAYNSTRLLFLKDSAITGLLGLAYLGSLALPRPLMFYLGRKFATGGTAGGVAAWNDLWRYPGFRRAQYLLTLVWGLAFVAEAAVRVPLAWLLPTGAMVLVGNLLPFAVVAALVTWTISVAKKGRARAAAAQAEAQAEAQAAAPDPADGAPQVA</sequence>
<keyword evidence="1" id="KW-1133">Transmembrane helix</keyword>
<gene>
    <name evidence="2" type="ORF">K1Y72_07515</name>
</gene>
<name>A0ABS7FP92_9ACTN</name>
<evidence type="ECO:0000313" key="3">
    <source>
        <dbReference type="Proteomes" id="UP000774570"/>
    </source>
</evidence>
<keyword evidence="1" id="KW-0472">Membrane</keyword>
<dbReference type="EMBL" id="JAIBOA010000004">
    <property type="protein sequence ID" value="MBW8482210.1"/>
    <property type="molecule type" value="Genomic_DNA"/>
</dbReference>
<proteinExistence type="predicted"/>
<feature type="transmembrane region" description="Helical" evidence="1">
    <location>
        <begin position="93"/>
        <end position="114"/>
    </location>
</feature>
<feature type="transmembrane region" description="Helical" evidence="1">
    <location>
        <begin position="42"/>
        <end position="62"/>
    </location>
</feature>
<comment type="caution">
    <text evidence="2">The sequence shown here is derived from an EMBL/GenBank/DDBJ whole genome shotgun (WGS) entry which is preliminary data.</text>
</comment>
<dbReference type="RefSeq" id="WP_220164615.1">
    <property type="nucleotide sequence ID" value="NZ_JAIBOA010000004.1"/>
</dbReference>
<feature type="transmembrane region" description="Helical" evidence="1">
    <location>
        <begin position="152"/>
        <end position="174"/>
    </location>
</feature>
<feature type="transmembrane region" description="Helical" evidence="1">
    <location>
        <begin position="12"/>
        <end position="30"/>
    </location>
</feature>
<protein>
    <recommendedName>
        <fullName evidence="4">DUF3159 domain-containing protein</fullName>
    </recommendedName>
</protein>
<reference evidence="2 3" key="1">
    <citation type="submission" date="2021-07" db="EMBL/GenBank/DDBJ databases">
        <title>Actinomadura sp. PM05-2 isolated from lichen.</title>
        <authorList>
            <person name="Somphong A."/>
            <person name="Phongsopitanun W."/>
            <person name="Tanasupawat S."/>
            <person name="Peongsungnone V."/>
        </authorList>
    </citation>
    <scope>NUCLEOTIDE SEQUENCE [LARGE SCALE GENOMIC DNA]</scope>
    <source>
        <strain evidence="2 3">PM05-2</strain>
    </source>
</reference>
<evidence type="ECO:0008006" key="4">
    <source>
        <dbReference type="Google" id="ProtNLM"/>
    </source>
</evidence>
<feature type="transmembrane region" description="Helical" evidence="1">
    <location>
        <begin position="180"/>
        <end position="201"/>
    </location>
</feature>